<sequence length="168" mass="20163">MTTDFLLTVKSKDGIKYVARSVKPSLDLEDKRTIEKLEIERLFWKSQNIEWGIITDKEYDGNFTYNMDWFHPCRELPFEFSKDETMRLIDELRFMLFRYDARLFDVFNQFDYDFNLPKGSALALFRHAIATKQIKADMLQRIETTRYVKEVIILDEINNEEEVAFDIC</sequence>
<dbReference type="SUPFAM" id="SSF52980">
    <property type="entry name" value="Restriction endonuclease-like"/>
    <property type="match status" value="1"/>
</dbReference>
<dbReference type="OrthoDB" id="5291587at2"/>
<dbReference type="GO" id="GO:0003676">
    <property type="term" value="F:nucleic acid binding"/>
    <property type="evidence" value="ECO:0007669"/>
    <property type="project" value="InterPro"/>
</dbReference>
<dbReference type="Gene3D" id="3.40.1350.10">
    <property type="match status" value="1"/>
</dbReference>
<dbReference type="InterPro" id="IPR014832">
    <property type="entry name" value="TnsA_C"/>
</dbReference>
<dbReference type="InterPro" id="IPR011856">
    <property type="entry name" value="tRNA_endonuc-like_dom_sf"/>
</dbReference>
<dbReference type="EMBL" id="SLUB01000011">
    <property type="protein sequence ID" value="THE13187.1"/>
    <property type="molecule type" value="Genomic_DNA"/>
</dbReference>
<dbReference type="Proteomes" id="UP000306477">
    <property type="component" value="Unassembled WGS sequence"/>
</dbReference>
<proteinExistence type="predicted"/>
<feature type="domain" description="TnsA endonuclease C-terminal" evidence="1">
    <location>
        <begin position="65"/>
        <end position="138"/>
    </location>
</feature>
<dbReference type="InterPro" id="IPR011335">
    <property type="entry name" value="Restrct_endonuc-II-like"/>
</dbReference>
<reference evidence="3 4" key="1">
    <citation type="journal article" date="2019" name="Indoor Air">
        <title>Impacts of indoor surface finishes on bacterial viability.</title>
        <authorList>
            <person name="Hu J."/>
            <person name="Maamar S.B."/>
            <person name="Glawe A.J."/>
            <person name="Gottel N."/>
            <person name="Gilbert J.A."/>
            <person name="Hartmann E.M."/>
        </authorList>
    </citation>
    <scope>NUCLEOTIDE SEQUENCE [LARGE SCALE GENOMIC DNA]</scope>
    <source>
        <strain evidence="3 4">AF060A6</strain>
    </source>
</reference>
<dbReference type="InterPro" id="IPR014833">
    <property type="entry name" value="TnsA_N"/>
</dbReference>
<dbReference type="Pfam" id="PF08721">
    <property type="entry name" value="Tn7_Tnp_TnsA_C"/>
    <property type="match status" value="1"/>
</dbReference>
<keyword evidence="4" id="KW-1185">Reference proteome</keyword>
<dbReference type="Pfam" id="PF08722">
    <property type="entry name" value="Tn7_TnsA-like_N"/>
    <property type="match status" value="1"/>
</dbReference>
<evidence type="ECO:0008006" key="5">
    <source>
        <dbReference type="Google" id="ProtNLM"/>
    </source>
</evidence>
<evidence type="ECO:0000259" key="2">
    <source>
        <dbReference type="Pfam" id="PF08722"/>
    </source>
</evidence>
<gene>
    <name evidence="3" type="ORF">E1I69_08800</name>
</gene>
<dbReference type="InterPro" id="IPR036388">
    <property type="entry name" value="WH-like_DNA-bd_sf"/>
</dbReference>
<name>A0A4S3PTT1_9BACI</name>
<accession>A0A4S3PTT1</accession>
<comment type="caution">
    <text evidence="3">The sequence shown here is derived from an EMBL/GenBank/DDBJ whole genome shotgun (WGS) entry which is preliminary data.</text>
</comment>
<organism evidence="3 4">
    <name type="scientific">Bacillus timonensis</name>
    <dbReference type="NCBI Taxonomy" id="1033734"/>
    <lineage>
        <taxon>Bacteria</taxon>
        <taxon>Bacillati</taxon>
        <taxon>Bacillota</taxon>
        <taxon>Bacilli</taxon>
        <taxon>Bacillales</taxon>
        <taxon>Bacillaceae</taxon>
        <taxon>Bacillus</taxon>
    </lineage>
</organism>
<evidence type="ECO:0000259" key="1">
    <source>
        <dbReference type="Pfam" id="PF08721"/>
    </source>
</evidence>
<evidence type="ECO:0000313" key="4">
    <source>
        <dbReference type="Proteomes" id="UP000306477"/>
    </source>
</evidence>
<protein>
    <recommendedName>
        <fullName evidence="5">TnsA endonuclease N-terminal domain-containing protein</fullName>
    </recommendedName>
</protein>
<evidence type="ECO:0000313" key="3">
    <source>
        <dbReference type="EMBL" id="THE13187.1"/>
    </source>
</evidence>
<dbReference type="AlphaFoldDB" id="A0A4S3PTT1"/>
<dbReference type="Gene3D" id="1.10.10.10">
    <property type="entry name" value="Winged helix-like DNA-binding domain superfamily/Winged helix DNA-binding domain"/>
    <property type="match status" value="1"/>
</dbReference>
<feature type="domain" description="TnsA endonuclease N-terminal" evidence="2">
    <location>
        <begin position="1"/>
        <end position="56"/>
    </location>
</feature>